<reference evidence="1 2" key="1">
    <citation type="submission" date="2022-03" db="EMBL/GenBank/DDBJ databases">
        <title>Isotopic signatures of nitrous oxide derived from detoxification processes.</title>
        <authorList>
            <person name="Behrendt U."/>
            <person name="Buchen C."/>
            <person name="Well R."/>
            <person name="Ulrich A."/>
            <person name="Rohe L."/>
            <person name="Kolb S."/>
            <person name="Schloter M."/>
            <person name="Horn M.A."/>
            <person name="Augustin J."/>
        </authorList>
    </citation>
    <scope>NUCLEOTIDE SEQUENCE [LARGE SCALE GENOMIC DNA]</scope>
    <source>
        <strain evidence="1 2">S4-C24</strain>
    </source>
</reference>
<evidence type="ECO:0000313" key="2">
    <source>
        <dbReference type="Proteomes" id="UP000829069"/>
    </source>
</evidence>
<proteinExistence type="predicted"/>
<name>A0ABY3WBB5_9MICC</name>
<accession>A0ABY3WBB5</accession>
<dbReference type="Proteomes" id="UP000829069">
    <property type="component" value="Chromosome"/>
</dbReference>
<keyword evidence="2" id="KW-1185">Reference proteome</keyword>
<organism evidence="1 2">
    <name type="scientific">Arthrobacter sulfonylureivorans</name>
    <dbReference type="NCBI Taxonomy" id="2486855"/>
    <lineage>
        <taxon>Bacteria</taxon>
        <taxon>Bacillati</taxon>
        <taxon>Actinomycetota</taxon>
        <taxon>Actinomycetes</taxon>
        <taxon>Micrococcales</taxon>
        <taxon>Micrococcaceae</taxon>
        <taxon>Arthrobacter</taxon>
    </lineage>
</organism>
<gene>
    <name evidence="1" type="ORF">MNQ99_13840</name>
</gene>
<sequence>MQITVTVRHDYLSDTVRIAEQLTAGGMHVENVLSTLGMITGSLPEGQRAALAGIEGVESVDEDRQVVLPPPDSDIQ</sequence>
<evidence type="ECO:0000313" key="1">
    <source>
        <dbReference type="EMBL" id="UNK45019.1"/>
    </source>
</evidence>
<evidence type="ECO:0008006" key="3">
    <source>
        <dbReference type="Google" id="ProtNLM"/>
    </source>
</evidence>
<protein>
    <recommendedName>
        <fullName evidence="3">Ketohydroxyglutarate aldolase</fullName>
    </recommendedName>
</protein>
<dbReference type="RefSeq" id="WP_127511955.1">
    <property type="nucleotide sequence ID" value="NZ_CP093326.1"/>
</dbReference>
<dbReference type="EMBL" id="CP093326">
    <property type="protein sequence ID" value="UNK45019.1"/>
    <property type="molecule type" value="Genomic_DNA"/>
</dbReference>